<dbReference type="EMBL" id="CM044705">
    <property type="protein sequence ID" value="KAI5663585.1"/>
    <property type="molecule type" value="Genomic_DNA"/>
</dbReference>
<organism evidence="1 2">
    <name type="scientific">Catharanthus roseus</name>
    <name type="common">Madagascar periwinkle</name>
    <name type="synonym">Vinca rosea</name>
    <dbReference type="NCBI Taxonomy" id="4058"/>
    <lineage>
        <taxon>Eukaryota</taxon>
        <taxon>Viridiplantae</taxon>
        <taxon>Streptophyta</taxon>
        <taxon>Embryophyta</taxon>
        <taxon>Tracheophyta</taxon>
        <taxon>Spermatophyta</taxon>
        <taxon>Magnoliopsida</taxon>
        <taxon>eudicotyledons</taxon>
        <taxon>Gunneridae</taxon>
        <taxon>Pentapetalae</taxon>
        <taxon>asterids</taxon>
        <taxon>lamiids</taxon>
        <taxon>Gentianales</taxon>
        <taxon>Apocynaceae</taxon>
        <taxon>Rauvolfioideae</taxon>
        <taxon>Vinceae</taxon>
        <taxon>Catharanthinae</taxon>
        <taxon>Catharanthus</taxon>
    </lineage>
</organism>
<name>A0ACC0ATB0_CATRO</name>
<sequence length="120" mass="13437">MQVEEFKKVSLGGFVALKSKGEEFLEPPAIGRVHPTVHGRALAVERRSSLNLALMKETSNLQHTVGRDLPSLVPTSIVGVALEFRFFLRVWRIVEASLSLVDSPLNIRRIISAFLMRLSR</sequence>
<reference evidence="2" key="1">
    <citation type="journal article" date="2023" name="Nat. Plants">
        <title>Single-cell RNA sequencing provides a high-resolution roadmap for understanding the multicellular compartmentation of specialized metabolism.</title>
        <authorList>
            <person name="Sun S."/>
            <person name="Shen X."/>
            <person name="Li Y."/>
            <person name="Li Y."/>
            <person name="Wang S."/>
            <person name="Li R."/>
            <person name="Zhang H."/>
            <person name="Shen G."/>
            <person name="Guo B."/>
            <person name="Wei J."/>
            <person name="Xu J."/>
            <person name="St-Pierre B."/>
            <person name="Chen S."/>
            <person name="Sun C."/>
        </authorList>
    </citation>
    <scope>NUCLEOTIDE SEQUENCE [LARGE SCALE GENOMIC DNA]</scope>
</reference>
<protein>
    <submittedName>
        <fullName evidence="1">Uncharacterized protein</fullName>
    </submittedName>
</protein>
<gene>
    <name evidence="1" type="ORF">M9H77_22908</name>
</gene>
<evidence type="ECO:0000313" key="2">
    <source>
        <dbReference type="Proteomes" id="UP001060085"/>
    </source>
</evidence>
<comment type="caution">
    <text evidence="1">The sequence shown here is derived from an EMBL/GenBank/DDBJ whole genome shotgun (WGS) entry which is preliminary data.</text>
</comment>
<keyword evidence="2" id="KW-1185">Reference proteome</keyword>
<evidence type="ECO:0000313" key="1">
    <source>
        <dbReference type="EMBL" id="KAI5663585.1"/>
    </source>
</evidence>
<accession>A0ACC0ATB0</accession>
<dbReference type="Proteomes" id="UP001060085">
    <property type="component" value="Linkage Group LG05"/>
</dbReference>
<proteinExistence type="predicted"/>